<reference evidence="1" key="1">
    <citation type="submission" date="2014-11" db="EMBL/GenBank/DDBJ databases">
        <authorList>
            <person name="Amaro Gonzalez C."/>
        </authorList>
    </citation>
    <scope>NUCLEOTIDE SEQUENCE</scope>
</reference>
<protein>
    <submittedName>
        <fullName evidence="1">Uncharacterized protein</fullName>
    </submittedName>
</protein>
<name>A0A0E9SBG2_ANGAN</name>
<reference evidence="1" key="2">
    <citation type="journal article" date="2015" name="Fish Shellfish Immunol.">
        <title>Early steps in the European eel (Anguilla anguilla)-Vibrio vulnificus interaction in the gills: Role of the RtxA13 toxin.</title>
        <authorList>
            <person name="Callol A."/>
            <person name="Pajuelo D."/>
            <person name="Ebbesson L."/>
            <person name="Teles M."/>
            <person name="MacKenzie S."/>
            <person name="Amaro C."/>
        </authorList>
    </citation>
    <scope>NUCLEOTIDE SEQUENCE</scope>
</reference>
<proteinExistence type="predicted"/>
<sequence length="22" mass="2317">MAVINTVLISFAGTFESTKGMV</sequence>
<evidence type="ECO:0000313" key="1">
    <source>
        <dbReference type="EMBL" id="JAH38572.1"/>
    </source>
</evidence>
<dbReference type="AlphaFoldDB" id="A0A0E9SBG2"/>
<accession>A0A0E9SBG2</accession>
<dbReference type="EMBL" id="GBXM01070005">
    <property type="protein sequence ID" value="JAH38572.1"/>
    <property type="molecule type" value="Transcribed_RNA"/>
</dbReference>
<organism evidence="1">
    <name type="scientific">Anguilla anguilla</name>
    <name type="common">European freshwater eel</name>
    <name type="synonym">Muraena anguilla</name>
    <dbReference type="NCBI Taxonomy" id="7936"/>
    <lineage>
        <taxon>Eukaryota</taxon>
        <taxon>Metazoa</taxon>
        <taxon>Chordata</taxon>
        <taxon>Craniata</taxon>
        <taxon>Vertebrata</taxon>
        <taxon>Euteleostomi</taxon>
        <taxon>Actinopterygii</taxon>
        <taxon>Neopterygii</taxon>
        <taxon>Teleostei</taxon>
        <taxon>Anguilliformes</taxon>
        <taxon>Anguillidae</taxon>
        <taxon>Anguilla</taxon>
    </lineage>
</organism>